<dbReference type="AlphaFoldDB" id="A0A1H8JHP9"/>
<sequence length="40" mass="4371">MNQIQVAVDPNIEEHIDGMVLDLNEDGKALVLKGNESDCC</sequence>
<reference evidence="2" key="1">
    <citation type="submission" date="2016-10" db="EMBL/GenBank/DDBJ databases">
        <authorList>
            <person name="Varghese N."/>
            <person name="Submissions S."/>
        </authorList>
    </citation>
    <scope>NUCLEOTIDE SEQUENCE [LARGE SCALE GENOMIC DNA]</scope>
    <source>
        <strain evidence="2">B48,IBRC-M 10115,DSM 25386,CECT 8001</strain>
    </source>
</reference>
<dbReference type="RefSeq" id="WP_280139998.1">
    <property type="nucleotide sequence ID" value="NZ_FOBW01000021.1"/>
</dbReference>
<dbReference type="STRING" id="930146.SAMN05192533_12130"/>
<gene>
    <name evidence="1" type="ORF">SAMN05192533_12130</name>
</gene>
<evidence type="ECO:0008006" key="3">
    <source>
        <dbReference type="Google" id="ProtNLM"/>
    </source>
</evidence>
<evidence type="ECO:0000313" key="1">
    <source>
        <dbReference type="EMBL" id="SEN79985.1"/>
    </source>
</evidence>
<name>A0A1H8JHP9_9BACI</name>
<protein>
    <recommendedName>
        <fullName evidence="3">Fe-S cluster assembly iron-binding protein IscA</fullName>
    </recommendedName>
</protein>
<evidence type="ECO:0000313" key="2">
    <source>
        <dbReference type="Proteomes" id="UP000198553"/>
    </source>
</evidence>
<accession>A0A1H8JHP9</accession>
<proteinExistence type="predicted"/>
<keyword evidence="2" id="KW-1185">Reference proteome</keyword>
<dbReference type="Proteomes" id="UP000198553">
    <property type="component" value="Unassembled WGS sequence"/>
</dbReference>
<dbReference type="EMBL" id="FOBW01000021">
    <property type="protein sequence ID" value="SEN79985.1"/>
    <property type="molecule type" value="Genomic_DNA"/>
</dbReference>
<organism evidence="1 2">
    <name type="scientific">Mesobacillus persicus</name>
    <dbReference type="NCBI Taxonomy" id="930146"/>
    <lineage>
        <taxon>Bacteria</taxon>
        <taxon>Bacillati</taxon>
        <taxon>Bacillota</taxon>
        <taxon>Bacilli</taxon>
        <taxon>Bacillales</taxon>
        <taxon>Bacillaceae</taxon>
        <taxon>Mesobacillus</taxon>
    </lineage>
</organism>